<keyword evidence="3" id="KW-1185">Reference proteome</keyword>
<dbReference type="GO" id="GO:0016757">
    <property type="term" value="F:glycosyltransferase activity"/>
    <property type="evidence" value="ECO:0007669"/>
    <property type="project" value="UniProtKB-KW"/>
</dbReference>
<dbReference type="PANTHER" id="PTHR22916">
    <property type="entry name" value="GLYCOSYLTRANSFERASE"/>
    <property type="match status" value="1"/>
</dbReference>
<dbReference type="PANTHER" id="PTHR22916:SF65">
    <property type="entry name" value="SLR1065 PROTEIN"/>
    <property type="match status" value="1"/>
</dbReference>
<evidence type="ECO:0000313" key="3">
    <source>
        <dbReference type="Proteomes" id="UP001328733"/>
    </source>
</evidence>
<dbReference type="InterPro" id="IPR029044">
    <property type="entry name" value="Nucleotide-diphossugar_trans"/>
</dbReference>
<dbReference type="EMBL" id="JBAFSM010000034">
    <property type="protein sequence ID" value="MEG3438747.1"/>
    <property type="molecule type" value="Genomic_DNA"/>
</dbReference>
<sequence>MTNNISSGERKILELDPCFSTTRLLTREEPNIIQNNSDKISKLLFLPPSPKRKGEGGLRTKGYFKTSYDKSGGVWTNLPLPLITIVTVVFNAEKSLERTIQSVLTQSYDNVEYIIIDGGSTDGTLDIIRRYEEKIDYWVSEPDRGLYDAMNKGIQLSSGEVIGLLNSDDVYENDSLQKVRDLSIAEGEVDRMLVIAGAKRSVDYTRGVQITVGLDPDFLKTIDYNMPLHHPATFVERKVYETIGGFNTSYQISGDYDLIFRCYREPRVKFVHTDDVLTKMSKGGLSMKLKTLFLILKENFSIRKNNNVVLIDNFKHSLRWFVKNLMFRIGKLVLNDEAILWYYKIRYKNQRENI</sequence>
<dbReference type="Gene3D" id="3.90.550.10">
    <property type="entry name" value="Spore Coat Polysaccharide Biosynthesis Protein SpsA, Chain A"/>
    <property type="match status" value="1"/>
</dbReference>
<dbReference type="Pfam" id="PF00535">
    <property type="entry name" value="Glycos_transf_2"/>
    <property type="match status" value="1"/>
</dbReference>
<gene>
    <name evidence="2" type="ORF">V0288_16590</name>
</gene>
<keyword evidence="2" id="KW-0808">Transferase</keyword>
<comment type="caution">
    <text evidence="2">The sequence shown here is derived from an EMBL/GenBank/DDBJ whole genome shotgun (WGS) entry which is preliminary data.</text>
</comment>
<organism evidence="2 3">
    <name type="scientific">Pannus brasiliensis CCIBt3594</name>
    <dbReference type="NCBI Taxonomy" id="1427578"/>
    <lineage>
        <taxon>Bacteria</taxon>
        <taxon>Bacillati</taxon>
        <taxon>Cyanobacteriota</taxon>
        <taxon>Cyanophyceae</taxon>
        <taxon>Oscillatoriophycideae</taxon>
        <taxon>Chroococcales</taxon>
        <taxon>Microcystaceae</taxon>
        <taxon>Pannus</taxon>
    </lineage>
</organism>
<protein>
    <submittedName>
        <fullName evidence="2">Glycosyltransferase family 2 protein</fullName>
        <ecNumber evidence="2">2.4.-.-</ecNumber>
    </submittedName>
</protein>
<proteinExistence type="predicted"/>
<dbReference type="CDD" id="cd06433">
    <property type="entry name" value="GT_2_WfgS_like"/>
    <property type="match status" value="1"/>
</dbReference>
<dbReference type="InterPro" id="IPR001173">
    <property type="entry name" value="Glyco_trans_2-like"/>
</dbReference>
<dbReference type="RefSeq" id="WP_332866230.1">
    <property type="nucleotide sequence ID" value="NZ_JBAFSM010000034.1"/>
</dbReference>
<evidence type="ECO:0000259" key="1">
    <source>
        <dbReference type="Pfam" id="PF00535"/>
    </source>
</evidence>
<dbReference type="EC" id="2.4.-.-" evidence="2"/>
<dbReference type="SUPFAM" id="SSF53448">
    <property type="entry name" value="Nucleotide-diphospho-sugar transferases"/>
    <property type="match status" value="1"/>
</dbReference>
<dbReference type="Proteomes" id="UP001328733">
    <property type="component" value="Unassembled WGS sequence"/>
</dbReference>
<evidence type="ECO:0000313" key="2">
    <source>
        <dbReference type="EMBL" id="MEG3438747.1"/>
    </source>
</evidence>
<keyword evidence="2" id="KW-0328">Glycosyltransferase</keyword>
<dbReference type="AlphaFoldDB" id="A0AAW9QW58"/>
<reference evidence="2 3" key="1">
    <citation type="submission" date="2024-01" db="EMBL/GenBank/DDBJ databases">
        <title>Genomic insights into the taxonomy and metabolism of the cyanobacterium Pannus brasiliensis CCIBt3594.</title>
        <authorList>
            <person name="Machado M."/>
            <person name="Botero N.B."/>
            <person name="Andreote A.P.D."/>
            <person name="Feitosa A.M.T."/>
            <person name="Popin R."/>
            <person name="Sivonen K."/>
            <person name="Fiore M.F."/>
        </authorList>
    </citation>
    <scope>NUCLEOTIDE SEQUENCE [LARGE SCALE GENOMIC DNA]</scope>
    <source>
        <strain evidence="2 3">CCIBt3594</strain>
    </source>
</reference>
<name>A0AAW9QW58_9CHRO</name>
<feature type="domain" description="Glycosyltransferase 2-like" evidence="1">
    <location>
        <begin position="84"/>
        <end position="184"/>
    </location>
</feature>
<accession>A0AAW9QW58</accession>